<dbReference type="InterPro" id="IPR036691">
    <property type="entry name" value="Endo/exonu/phosph_ase_sf"/>
</dbReference>
<dbReference type="EMBL" id="AUSU01007284">
    <property type="protein sequence ID" value="EPS60814.1"/>
    <property type="molecule type" value="Genomic_DNA"/>
</dbReference>
<dbReference type="PANTHER" id="PTHR33710:SF71">
    <property type="entry name" value="ENDONUCLEASE_EXONUCLEASE_PHOSPHATASE DOMAIN-CONTAINING PROTEIN"/>
    <property type="match status" value="1"/>
</dbReference>
<dbReference type="Gene3D" id="3.60.10.10">
    <property type="entry name" value="Endonuclease/exonuclease/phosphatase"/>
    <property type="match status" value="1"/>
</dbReference>
<accession>S8C282</accession>
<comment type="caution">
    <text evidence="2">The sequence shown here is derived from an EMBL/GenBank/DDBJ whole genome shotgun (WGS) entry which is preliminary data.</text>
</comment>
<dbReference type="Proteomes" id="UP000015453">
    <property type="component" value="Unassembled WGS sequence"/>
</dbReference>
<dbReference type="InterPro" id="IPR005135">
    <property type="entry name" value="Endo/exonuclease/phosphatase"/>
</dbReference>
<dbReference type="SUPFAM" id="SSF56219">
    <property type="entry name" value="DNase I-like"/>
    <property type="match status" value="1"/>
</dbReference>
<feature type="non-terminal residue" evidence="2">
    <location>
        <position position="396"/>
    </location>
</feature>
<evidence type="ECO:0000313" key="2">
    <source>
        <dbReference type="EMBL" id="EPS60814.1"/>
    </source>
</evidence>
<organism evidence="2 3">
    <name type="scientific">Genlisea aurea</name>
    <dbReference type="NCBI Taxonomy" id="192259"/>
    <lineage>
        <taxon>Eukaryota</taxon>
        <taxon>Viridiplantae</taxon>
        <taxon>Streptophyta</taxon>
        <taxon>Embryophyta</taxon>
        <taxon>Tracheophyta</taxon>
        <taxon>Spermatophyta</taxon>
        <taxon>Magnoliopsida</taxon>
        <taxon>eudicotyledons</taxon>
        <taxon>Gunneridae</taxon>
        <taxon>Pentapetalae</taxon>
        <taxon>asterids</taxon>
        <taxon>lamiids</taxon>
        <taxon>Lamiales</taxon>
        <taxon>Lentibulariaceae</taxon>
        <taxon>Genlisea</taxon>
    </lineage>
</organism>
<dbReference type="OrthoDB" id="1744525at2759"/>
<dbReference type="GO" id="GO:0003824">
    <property type="term" value="F:catalytic activity"/>
    <property type="evidence" value="ECO:0007669"/>
    <property type="project" value="InterPro"/>
</dbReference>
<protein>
    <recommendedName>
        <fullName evidence="1">Endonuclease/exonuclease/phosphatase domain-containing protein</fullName>
    </recommendedName>
</protein>
<evidence type="ECO:0000313" key="3">
    <source>
        <dbReference type="Proteomes" id="UP000015453"/>
    </source>
</evidence>
<feature type="non-terminal residue" evidence="2">
    <location>
        <position position="1"/>
    </location>
</feature>
<evidence type="ECO:0000259" key="1">
    <source>
        <dbReference type="Pfam" id="PF03372"/>
    </source>
</evidence>
<dbReference type="Pfam" id="PF03372">
    <property type="entry name" value="Exo_endo_phos"/>
    <property type="match status" value="1"/>
</dbReference>
<name>S8C282_9LAMI</name>
<dbReference type="AlphaFoldDB" id="S8C282"/>
<proteinExistence type="predicted"/>
<reference evidence="2 3" key="1">
    <citation type="journal article" date="2013" name="BMC Genomics">
        <title>The miniature genome of a carnivorous plant Genlisea aurea contains a low number of genes and short non-coding sequences.</title>
        <authorList>
            <person name="Leushkin E.V."/>
            <person name="Sutormin R.A."/>
            <person name="Nabieva E.R."/>
            <person name="Penin A.A."/>
            <person name="Kondrashov A.S."/>
            <person name="Logacheva M.D."/>
        </authorList>
    </citation>
    <scope>NUCLEOTIDE SEQUENCE [LARGE SCALE GENOMIC DNA]</scope>
</reference>
<gene>
    <name evidence="2" type="ORF">M569_13987</name>
</gene>
<dbReference type="PANTHER" id="PTHR33710">
    <property type="entry name" value="BNAC02G09200D PROTEIN"/>
    <property type="match status" value="1"/>
</dbReference>
<sequence>NQPWLVAGDFNEVCFSSEFLSRNRRPQEQMTLFRSALADCGLLDINFEGFPYTWSNNRKYPDTVRARLDRAVSSYSWWQLFPNAIIKHLPFGGSDHAPILILCKQHNTTRIRKKRHFKFEARWIELPDCEDTIRNGWQRLSRNNVPLSWRLSATRASLITWNRQGIHHLKTSIQKIEAELEALTTGTITHDSRERERELRQTLFSLLAQEETYWKQRSKKHWFVKGDRNTAFFHAAASSRRARNNIANLRDETGTLLDSGAALQQGFTDFFNRLFTSENPDEEIISEAISAITPRLSPNMISSLTIPFSEREVETAIRSMKPLSSPGADGFPPVFYHRYWHIVGAEVSKTVLKLLNEQSMETSLNHTQLILIPKVATPEHLSQYRPISLCNVIYKI</sequence>
<keyword evidence="3" id="KW-1185">Reference proteome</keyword>
<feature type="domain" description="Endonuclease/exonuclease/phosphatase" evidence="1">
    <location>
        <begin position="1"/>
        <end position="96"/>
    </location>
</feature>